<evidence type="ECO:0000259" key="3">
    <source>
        <dbReference type="PROSITE" id="PS51208"/>
    </source>
</evidence>
<name>A0A7W9CJ82_9CAUL</name>
<dbReference type="Pfam" id="PF00657">
    <property type="entry name" value="Lipase_GDSL"/>
    <property type="match status" value="1"/>
</dbReference>
<dbReference type="SUPFAM" id="SSF52266">
    <property type="entry name" value="SGNH hydrolase"/>
    <property type="match status" value="1"/>
</dbReference>
<dbReference type="PANTHER" id="PTHR45648:SF22">
    <property type="entry name" value="GDSL LIPASE_ACYLHYDROLASE FAMILY PROTEIN (AFU_ORTHOLOGUE AFUA_4G14700)"/>
    <property type="match status" value="1"/>
</dbReference>
<dbReference type="InterPro" id="IPR005546">
    <property type="entry name" value="Autotransporte_beta"/>
</dbReference>
<dbReference type="SMART" id="SM00869">
    <property type="entry name" value="Autotransporter"/>
    <property type="match status" value="1"/>
</dbReference>
<dbReference type="GO" id="GO:0016788">
    <property type="term" value="F:hydrolase activity, acting on ester bonds"/>
    <property type="evidence" value="ECO:0007669"/>
    <property type="project" value="InterPro"/>
</dbReference>
<dbReference type="Gene3D" id="2.40.128.130">
    <property type="entry name" value="Autotransporter beta-domain"/>
    <property type="match status" value="1"/>
</dbReference>
<feature type="signal peptide" evidence="2">
    <location>
        <begin position="1"/>
        <end position="22"/>
    </location>
</feature>
<keyword evidence="2" id="KW-0732">Signal</keyword>
<dbReference type="InterPro" id="IPR051058">
    <property type="entry name" value="GDSL_Est/Lipase"/>
</dbReference>
<evidence type="ECO:0000313" key="5">
    <source>
        <dbReference type="Proteomes" id="UP000545037"/>
    </source>
</evidence>
<dbReference type="Pfam" id="PF03797">
    <property type="entry name" value="Autotransporter"/>
    <property type="match status" value="1"/>
</dbReference>
<dbReference type="Gene3D" id="3.40.50.1110">
    <property type="entry name" value="SGNH hydrolase"/>
    <property type="match status" value="1"/>
</dbReference>
<gene>
    <name evidence="4" type="ORF">GGR13_002022</name>
</gene>
<accession>A0A7W9CJ82</accession>
<organism evidence="4 5">
    <name type="scientific">Brevundimonas variabilis</name>
    <dbReference type="NCBI Taxonomy" id="74312"/>
    <lineage>
        <taxon>Bacteria</taxon>
        <taxon>Pseudomonadati</taxon>
        <taxon>Pseudomonadota</taxon>
        <taxon>Alphaproteobacteria</taxon>
        <taxon>Caulobacterales</taxon>
        <taxon>Caulobacteraceae</taxon>
        <taxon>Brevundimonas</taxon>
    </lineage>
</organism>
<evidence type="ECO:0000313" key="4">
    <source>
        <dbReference type="EMBL" id="MBB5746418.1"/>
    </source>
</evidence>
<protein>
    <submittedName>
        <fullName evidence="4">Outer membrane lipase/esterase</fullName>
    </submittedName>
</protein>
<dbReference type="EMBL" id="JACHOR010000003">
    <property type="protein sequence ID" value="MBB5746418.1"/>
    <property type="molecule type" value="Genomic_DNA"/>
</dbReference>
<comment type="caution">
    <text evidence="4">The sequence shown here is derived from an EMBL/GenBank/DDBJ whole genome shotgun (WGS) entry which is preliminary data.</text>
</comment>
<evidence type="ECO:0000256" key="1">
    <source>
        <dbReference type="ARBA" id="ARBA00022801"/>
    </source>
</evidence>
<feature type="chain" id="PRO_5031440730" evidence="2">
    <location>
        <begin position="23"/>
        <end position="603"/>
    </location>
</feature>
<dbReference type="AlphaFoldDB" id="A0A7W9CJ82"/>
<sequence length="603" mass="62737">MSRYLRGAALAVLTFAAASALANTASAQSYSRLVVFGDSLSDNGNLFIASGRTQPASPPYFQGRFSSGPVFTELLGFNAANFTGSVTGSINYAYGGARTDSSAFPPGMRNQLAAYLGRGGVFGRGDLVSILGGANNLFQGLPIAGATSNPTGAISPVAIGAANDINFLVTSVAGAGAGTILVSNLPKLSLTPQFRNTTAAPLADFAAGQFNDSLRSQLIATAATRPGTNIILMDLFKIGDAIAANPGAFGITNVTDACFNGVTVCADSSGYFYFDGVHPTALGHRLLAQVANDYLYYGDIGAQSALLGETAFRHREDSLDASSEALSGRAAWEEGTAIVLRSQYDQTDTDARGTVRDSESTGYAASIGIEHSPSASWRIGAAGSYRNADVQSGTLGFDLETIAFDAYAGWRANNVFVNAAAGIANDRYDRIDRVTSLQSITHIAETDGVSVGARAQAGFWFGGGEGLSISPRAAVTWGSSDVNGYVEQGIAAQYDYRDRTVEGITAEATLRAEGDFSGFEFFIEGGYRDSLDDSSEAVRVGIAGNPAQVLSREVTEPFGGQVLAAAGVSGDWGPVRVDVGYHGRYGDHATSHMGGVTLRLPLQ</sequence>
<feature type="domain" description="Autotransporter" evidence="3">
    <location>
        <begin position="324"/>
        <end position="602"/>
    </location>
</feature>
<keyword evidence="1" id="KW-0378">Hydrolase</keyword>
<dbReference type="InterPro" id="IPR036514">
    <property type="entry name" value="SGNH_hydro_sf"/>
</dbReference>
<dbReference type="InterPro" id="IPR001087">
    <property type="entry name" value="GDSL"/>
</dbReference>
<dbReference type="PANTHER" id="PTHR45648">
    <property type="entry name" value="GDSL LIPASE/ACYLHYDROLASE FAMILY PROTEIN (AFU_ORTHOLOGUE AFUA_4G14700)"/>
    <property type="match status" value="1"/>
</dbReference>
<proteinExistence type="predicted"/>
<dbReference type="Proteomes" id="UP000545037">
    <property type="component" value="Unassembled WGS sequence"/>
</dbReference>
<reference evidence="4 5" key="1">
    <citation type="submission" date="2020-08" db="EMBL/GenBank/DDBJ databases">
        <title>Genomic Encyclopedia of Type Strains, Phase IV (KMG-IV): sequencing the most valuable type-strain genomes for metagenomic binning, comparative biology and taxonomic classification.</title>
        <authorList>
            <person name="Goeker M."/>
        </authorList>
    </citation>
    <scope>NUCLEOTIDE SEQUENCE [LARGE SCALE GENOMIC DNA]</scope>
    <source>
        <strain evidence="4 5">DSM 4737</strain>
    </source>
</reference>
<dbReference type="SUPFAM" id="SSF103515">
    <property type="entry name" value="Autotransporter"/>
    <property type="match status" value="1"/>
</dbReference>
<dbReference type="InterPro" id="IPR036709">
    <property type="entry name" value="Autotransporte_beta_dom_sf"/>
</dbReference>
<keyword evidence="5" id="KW-1185">Reference proteome</keyword>
<dbReference type="CDD" id="cd01846">
    <property type="entry name" value="fatty_acyltransferase_like"/>
    <property type="match status" value="1"/>
</dbReference>
<dbReference type="RefSeq" id="WP_183213386.1">
    <property type="nucleotide sequence ID" value="NZ_JACHOR010000003.1"/>
</dbReference>
<evidence type="ECO:0000256" key="2">
    <source>
        <dbReference type="SAM" id="SignalP"/>
    </source>
</evidence>
<dbReference type="PROSITE" id="PS51208">
    <property type="entry name" value="AUTOTRANSPORTER"/>
    <property type="match status" value="1"/>
</dbReference>